<feature type="region of interest" description="Disordered" evidence="1">
    <location>
        <begin position="1"/>
        <end position="20"/>
    </location>
</feature>
<evidence type="ECO:0000256" key="1">
    <source>
        <dbReference type="SAM" id="MobiDB-lite"/>
    </source>
</evidence>
<evidence type="ECO:0000313" key="3">
    <source>
        <dbReference type="Proteomes" id="UP001202328"/>
    </source>
</evidence>
<reference evidence="2" key="1">
    <citation type="submission" date="2022-04" db="EMBL/GenBank/DDBJ databases">
        <title>A functionally conserved STORR gene fusion in Papaver species that diverged 16.8 million years ago.</title>
        <authorList>
            <person name="Catania T."/>
        </authorList>
    </citation>
    <scope>NUCLEOTIDE SEQUENCE</scope>
    <source>
        <strain evidence="2">S-188037</strain>
    </source>
</reference>
<dbReference type="AlphaFoldDB" id="A0AAD4X5H7"/>
<dbReference type="Proteomes" id="UP001202328">
    <property type="component" value="Unassembled WGS sequence"/>
</dbReference>
<accession>A0AAD4X5H7</accession>
<sequence length="209" mass="23121">EQVKAANEKRKRLNEGGSGKQLSFDSDAVAEVFGPDGSRAHLRAYSSCVSKKRAVQACLATCIMESEVSKCDAPIAAMVANLSSRVEGLVKIVAEILSRPPTAQETTPTFEAELTAQETTPTIDAEVRDNVNSSYRENLDFATYRDMENKLCREMRWKGCRAQNQDEMDAQAMLEALNWTKQLGYNNMQIEGKTARLAKAVRGDYNTVS</sequence>
<protein>
    <submittedName>
        <fullName evidence="2">Uncharacterized protein</fullName>
    </submittedName>
</protein>
<name>A0AAD4X5H7_9MAGN</name>
<keyword evidence="3" id="KW-1185">Reference proteome</keyword>
<comment type="caution">
    <text evidence="2">The sequence shown here is derived from an EMBL/GenBank/DDBJ whole genome shotgun (WGS) entry which is preliminary data.</text>
</comment>
<organism evidence="2 3">
    <name type="scientific">Papaver atlanticum</name>
    <dbReference type="NCBI Taxonomy" id="357466"/>
    <lineage>
        <taxon>Eukaryota</taxon>
        <taxon>Viridiplantae</taxon>
        <taxon>Streptophyta</taxon>
        <taxon>Embryophyta</taxon>
        <taxon>Tracheophyta</taxon>
        <taxon>Spermatophyta</taxon>
        <taxon>Magnoliopsida</taxon>
        <taxon>Ranunculales</taxon>
        <taxon>Papaveraceae</taxon>
        <taxon>Papaveroideae</taxon>
        <taxon>Papaver</taxon>
    </lineage>
</organism>
<dbReference type="EMBL" id="JAJJMB010017331">
    <property type="protein sequence ID" value="KAI3839790.1"/>
    <property type="molecule type" value="Genomic_DNA"/>
</dbReference>
<gene>
    <name evidence="2" type="ORF">MKW98_010095</name>
</gene>
<proteinExistence type="predicted"/>
<feature type="non-terminal residue" evidence="2">
    <location>
        <position position="209"/>
    </location>
</feature>
<evidence type="ECO:0000313" key="2">
    <source>
        <dbReference type="EMBL" id="KAI3839790.1"/>
    </source>
</evidence>